<reference evidence="1 2" key="1">
    <citation type="submission" date="2019-06" db="EMBL/GenBank/DDBJ databases">
        <title>Sequencing the genomes of 1000 actinobacteria strains.</title>
        <authorList>
            <person name="Klenk H.-P."/>
        </authorList>
    </citation>
    <scope>NUCLEOTIDE SEQUENCE [LARGE SCALE GENOMIC DNA]</scope>
    <source>
        <strain evidence="1 2">DSM 18031</strain>
    </source>
</reference>
<gene>
    <name evidence="1" type="ORF">FB466_0183</name>
</gene>
<keyword evidence="2" id="KW-1185">Reference proteome</keyword>
<evidence type="ECO:0000313" key="1">
    <source>
        <dbReference type="EMBL" id="TQM65383.1"/>
    </source>
</evidence>
<dbReference type="RefSeq" id="WP_141915110.1">
    <property type="nucleotide sequence ID" value="NZ_BAAAYS010000013.1"/>
</dbReference>
<dbReference type="SUPFAM" id="SSF55729">
    <property type="entry name" value="Acyl-CoA N-acyltransferases (Nat)"/>
    <property type="match status" value="1"/>
</dbReference>
<dbReference type="GO" id="GO:0016740">
    <property type="term" value="F:transferase activity"/>
    <property type="evidence" value="ECO:0007669"/>
    <property type="project" value="UniProtKB-KW"/>
</dbReference>
<dbReference type="OrthoDB" id="5083029at2"/>
<sequence length="157" mass="16887">MSSPTPSPTDTRPRVTPLADVLPGWRSSYEVSRPGAPVAHFVARFALEGPLGRSYPAGAHDRELRSAEGDTATVAGRPFDPEALRAVSEYLLAEDPRCRRVVLPVPEQDLAAIAAAEAGGFRYVVDVETAETEQSLLVVEPDWVTAQPLDLDAIPLD</sequence>
<keyword evidence="1" id="KW-0808">Transferase</keyword>
<dbReference type="Pfam" id="PF13523">
    <property type="entry name" value="Acetyltransf_8"/>
    <property type="match status" value="1"/>
</dbReference>
<protein>
    <submittedName>
        <fullName evidence="1">Acetyltransferase (GNAT) family protein</fullName>
    </submittedName>
</protein>
<dbReference type="Gene3D" id="3.40.630.30">
    <property type="match status" value="1"/>
</dbReference>
<dbReference type="InterPro" id="IPR016181">
    <property type="entry name" value="Acyl_CoA_acyltransferase"/>
</dbReference>
<dbReference type="AlphaFoldDB" id="A0A543I462"/>
<dbReference type="Proteomes" id="UP000318331">
    <property type="component" value="Unassembled WGS sequence"/>
</dbReference>
<dbReference type="EMBL" id="VFPN01000001">
    <property type="protein sequence ID" value="TQM65383.1"/>
    <property type="molecule type" value="Genomic_DNA"/>
</dbReference>
<comment type="caution">
    <text evidence="1">The sequence shown here is derived from an EMBL/GenBank/DDBJ whole genome shotgun (WGS) entry which is preliminary data.</text>
</comment>
<name>A0A543I462_9MICO</name>
<evidence type="ECO:0000313" key="2">
    <source>
        <dbReference type="Proteomes" id="UP000318331"/>
    </source>
</evidence>
<organism evidence="1 2">
    <name type="scientific">Klugiella xanthotipulae</name>
    <dbReference type="NCBI Taxonomy" id="244735"/>
    <lineage>
        <taxon>Bacteria</taxon>
        <taxon>Bacillati</taxon>
        <taxon>Actinomycetota</taxon>
        <taxon>Actinomycetes</taxon>
        <taxon>Micrococcales</taxon>
        <taxon>Microbacteriaceae</taxon>
        <taxon>Klugiella</taxon>
    </lineage>
</organism>
<proteinExistence type="predicted"/>
<accession>A0A543I462</accession>